<dbReference type="Proteomes" id="UP000182409">
    <property type="component" value="Unassembled WGS sequence"/>
</dbReference>
<dbReference type="Pfam" id="PF01790">
    <property type="entry name" value="LGT"/>
    <property type="match status" value="1"/>
</dbReference>
<keyword evidence="6 7" id="KW-0472">Membrane</keyword>
<comment type="similarity">
    <text evidence="1">Belongs to the Lgt family.</text>
</comment>
<feature type="transmembrane region" description="Helical" evidence="7">
    <location>
        <begin position="58"/>
        <end position="83"/>
    </location>
</feature>
<dbReference type="InterPro" id="IPR001640">
    <property type="entry name" value="Lgt"/>
</dbReference>
<keyword evidence="2" id="KW-1003">Cell membrane</keyword>
<keyword evidence="3 8" id="KW-0808">Transferase</keyword>
<protein>
    <submittedName>
        <fullName evidence="8">Prolipoprotein diacylglyceryl transferase</fullName>
    </submittedName>
</protein>
<dbReference type="EMBL" id="FNSD01000001">
    <property type="protein sequence ID" value="SEB67693.1"/>
    <property type="molecule type" value="Genomic_DNA"/>
</dbReference>
<evidence type="ECO:0000313" key="8">
    <source>
        <dbReference type="EMBL" id="SEB67693.1"/>
    </source>
</evidence>
<keyword evidence="8" id="KW-0449">Lipoprotein</keyword>
<dbReference type="GO" id="GO:0008961">
    <property type="term" value="F:phosphatidylglycerol-prolipoprotein diacylglyceryl transferase activity"/>
    <property type="evidence" value="ECO:0007669"/>
    <property type="project" value="InterPro"/>
</dbReference>
<evidence type="ECO:0000256" key="7">
    <source>
        <dbReference type="SAM" id="Phobius"/>
    </source>
</evidence>
<name>A0A1H4LAH3_9BACT</name>
<keyword evidence="4 7" id="KW-0812">Transmembrane</keyword>
<evidence type="ECO:0000256" key="3">
    <source>
        <dbReference type="ARBA" id="ARBA00022679"/>
    </source>
</evidence>
<evidence type="ECO:0000256" key="2">
    <source>
        <dbReference type="ARBA" id="ARBA00022475"/>
    </source>
</evidence>
<dbReference type="GO" id="GO:0005886">
    <property type="term" value="C:plasma membrane"/>
    <property type="evidence" value="ECO:0007669"/>
    <property type="project" value="InterPro"/>
</dbReference>
<accession>A0A1H4LAH3</accession>
<evidence type="ECO:0000256" key="6">
    <source>
        <dbReference type="ARBA" id="ARBA00023136"/>
    </source>
</evidence>
<feature type="transmembrane region" description="Helical" evidence="7">
    <location>
        <begin position="129"/>
        <end position="148"/>
    </location>
</feature>
<organism evidence="8 9">
    <name type="scientific">Terriglobus roseus</name>
    <dbReference type="NCBI Taxonomy" id="392734"/>
    <lineage>
        <taxon>Bacteria</taxon>
        <taxon>Pseudomonadati</taxon>
        <taxon>Acidobacteriota</taxon>
        <taxon>Terriglobia</taxon>
        <taxon>Terriglobales</taxon>
        <taxon>Acidobacteriaceae</taxon>
        <taxon>Terriglobus</taxon>
    </lineage>
</organism>
<dbReference type="GO" id="GO:0042158">
    <property type="term" value="P:lipoprotein biosynthetic process"/>
    <property type="evidence" value="ECO:0007669"/>
    <property type="project" value="InterPro"/>
</dbReference>
<dbReference type="AlphaFoldDB" id="A0A1H4LAH3"/>
<dbReference type="OrthoDB" id="871140at2"/>
<feature type="transmembrane region" description="Helical" evidence="7">
    <location>
        <begin position="198"/>
        <end position="215"/>
    </location>
</feature>
<reference evidence="8 9" key="1">
    <citation type="submission" date="2016-10" db="EMBL/GenBank/DDBJ databases">
        <authorList>
            <person name="de Groot N.N."/>
        </authorList>
    </citation>
    <scope>NUCLEOTIDE SEQUENCE [LARGE SCALE GENOMIC DNA]</scope>
    <source>
        <strain evidence="8 9">AB35.6</strain>
    </source>
</reference>
<evidence type="ECO:0000313" key="9">
    <source>
        <dbReference type="Proteomes" id="UP000182409"/>
    </source>
</evidence>
<feature type="transmembrane region" description="Helical" evidence="7">
    <location>
        <begin position="168"/>
        <end position="191"/>
    </location>
</feature>
<evidence type="ECO:0000256" key="4">
    <source>
        <dbReference type="ARBA" id="ARBA00022692"/>
    </source>
</evidence>
<proteinExistence type="inferred from homology"/>
<evidence type="ECO:0000256" key="5">
    <source>
        <dbReference type="ARBA" id="ARBA00022989"/>
    </source>
</evidence>
<sequence>MNRTINVSQVSLLKMYPHLARFGPITIPTFGAVAALGLVLAILLAARGARVMRISEDAVWNLCLFTAGGTLLLSRVVIVVQVWKAFLHYPLYILTLPTVTRFGLLLALLCGVVYMLFKRLPWLRTADAVAPAILLLQGALHLGTLFSGDDLGAATTSPMGHLIRADDGYHPVALYSAVLSLMAAAVAFAWLHRESQTGETFGLSLTMAALIRFFIDEFRPTYVLPDAFVGGFLRIDQLLLTLLAAAGLCFFFTRGKRLEQGAHYAQ</sequence>
<evidence type="ECO:0000256" key="1">
    <source>
        <dbReference type="ARBA" id="ARBA00007150"/>
    </source>
</evidence>
<gene>
    <name evidence="8" type="ORF">SAMN05443244_1527</name>
</gene>
<feature type="transmembrane region" description="Helical" evidence="7">
    <location>
        <begin position="25"/>
        <end position="46"/>
    </location>
</feature>
<feature type="transmembrane region" description="Helical" evidence="7">
    <location>
        <begin position="235"/>
        <end position="253"/>
    </location>
</feature>
<feature type="transmembrane region" description="Helical" evidence="7">
    <location>
        <begin position="89"/>
        <end position="117"/>
    </location>
</feature>
<dbReference type="PANTHER" id="PTHR30589">
    <property type="entry name" value="PROLIPOPROTEIN DIACYLGLYCERYL TRANSFERASE"/>
    <property type="match status" value="1"/>
</dbReference>
<dbReference type="PANTHER" id="PTHR30589:SF0">
    <property type="entry name" value="PHOSPHATIDYLGLYCEROL--PROLIPOPROTEIN DIACYLGLYCERYL TRANSFERASE"/>
    <property type="match status" value="1"/>
</dbReference>
<keyword evidence="5 7" id="KW-1133">Transmembrane helix</keyword>